<dbReference type="InterPro" id="IPR056442">
    <property type="entry name" value="GINT1_N"/>
</dbReference>
<evidence type="ECO:0000259" key="2">
    <source>
        <dbReference type="Pfam" id="PF24793"/>
    </source>
</evidence>
<gene>
    <name evidence="3" type="ORF">R2G56_15825</name>
</gene>
<keyword evidence="4" id="KW-1185">Reference proteome</keyword>
<dbReference type="SUPFAM" id="SSF75005">
    <property type="entry name" value="Arabinanase/levansucrase/invertase"/>
    <property type="match status" value="1"/>
</dbReference>
<evidence type="ECO:0000256" key="1">
    <source>
        <dbReference type="SAM" id="MobiDB-lite"/>
    </source>
</evidence>
<protein>
    <recommendedName>
        <fullName evidence="2">Glucosamine inositolphosphorylceramide transferase 1 N-terminal domain-containing protein</fullName>
    </recommendedName>
</protein>
<feature type="region of interest" description="Disordered" evidence="1">
    <location>
        <begin position="1"/>
        <end position="20"/>
    </location>
</feature>
<evidence type="ECO:0000313" key="3">
    <source>
        <dbReference type="EMBL" id="MDV6227769.1"/>
    </source>
</evidence>
<organism evidence="3 4">
    <name type="scientific">Nitratireductor aquimarinus</name>
    <dbReference type="NCBI Taxonomy" id="889300"/>
    <lineage>
        <taxon>Bacteria</taxon>
        <taxon>Pseudomonadati</taxon>
        <taxon>Pseudomonadota</taxon>
        <taxon>Alphaproteobacteria</taxon>
        <taxon>Hyphomicrobiales</taxon>
        <taxon>Phyllobacteriaceae</taxon>
        <taxon>Nitratireductor</taxon>
    </lineage>
</organism>
<accession>A0ABU4ANH4</accession>
<dbReference type="RefSeq" id="WP_317561918.1">
    <property type="nucleotide sequence ID" value="NZ_JAWLIP010000007.1"/>
</dbReference>
<proteinExistence type="predicted"/>
<name>A0ABU4ANH4_9HYPH</name>
<evidence type="ECO:0000313" key="4">
    <source>
        <dbReference type="Proteomes" id="UP001185659"/>
    </source>
</evidence>
<dbReference type="Proteomes" id="UP001185659">
    <property type="component" value="Unassembled WGS sequence"/>
</dbReference>
<feature type="domain" description="Glucosamine inositolphosphorylceramide transferase 1 N-terminal" evidence="2">
    <location>
        <begin position="306"/>
        <end position="514"/>
    </location>
</feature>
<dbReference type="EMBL" id="JAWLIP010000007">
    <property type="protein sequence ID" value="MDV6227769.1"/>
    <property type="molecule type" value="Genomic_DNA"/>
</dbReference>
<reference evidence="3 4" key="1">
    <citation type="submission" date="2023-10" db="EMBL/GenBank/DDBJ databases">
        <authorList>
            <person name="Venkata Ramana C."/>
            <person name="Sasikala C."/>
            <person name="Dhurka M."/>
        </authorList>
    </citation>
    <scope>NUCLEOTIDE SEQUENCE [LARGE SCALE GENOMIC DNA]</scope>
    <source>
        <strain evidence="3 4">KCTC 32151</strain>
    </source>
</reference>
<sequence>MNWEAALNAKAKPASNRKPQARPLRIGIARAIGQTFENWELLLIERLLSDRRFRLVAFLTDPAPHHAARPGLLARTVARLDNSLFARQPAYRARRFERARSSIVSIPLDETGENSDRHRLQLDLVLRHCEGALPETLTDSLRFGVWSLSHVFTQSGPVNWEGMGDVAEGAPTSHLSLFVETARQPERRAIAAAEFNVKFSAARNNAFMKEKSVLLLVRELRRLAETRKLPKPLKAADVVQPAPPPGLLTTGCYAAALAKNVTQRALKSVRRASHQDTAVWTLYSGRGSIDDFDPSKATEIPPTDTAIKADPFLFHHQGKTYLFYENYGRGDTRAHIAVGEITRRGFEPIGIALGGEEHLSFPFVFKHGDEIFMMPETHQRKRIEIWRAVSFPLIWEPYSRALEGWSAADSTLFHHRGQWWLFTNLSEHHAFEDHCSALYAFQVDGPELNRLVSHRRNPVVIGSATARNGGRIFSRHRRLYRPAQYNAHGIYGYGLNIMEIEHLDMEDYRETCVRRILPDFKPGLSGCHHFDASGSRYILDARLNA</sequence>
<comment type="caution">
    <text evidence="3">The sequence shown here is derived from an EMBL/GenBank/DDBJ whole genome shotgun (WGS) entry which is preliminary data.</text>
</comment>
<dbReference type="Pfam" id="PF24793">
    <property type="entry name" value="GINT1_N"/>
    <property type="match status" value="1"/>
</dbReference>
<dbReference type="InterPro" id="IPR023296">
    <property type="entry name" value="Glyco_hydro_beta-prop_sf"/>
</dbReference>